<dbReference type="InterPro" id="IPR029028">
    <property type="entry name" value="Alpha/beta_knot_MTases"/>
</dbReference>
<dbReference type="SUPFAM" id="SSF75217">
    <property type="entry name" value="alpha/beta knot"/>
    <property type="match status" value="1"/>
</dbReference>
<dbReference type="Proteomes" id="UP001605036">
    <property type="component" value="Unassembled WGS sequence"/>
</dbReference>
<dbReference type="CDD" id="cd18086">
    <property type="entry name" value="HsC9orf114-like"/>
    <property type="match status" value="1"/>
</dbReference>
<comment type="similarity">
    <text evidence="1">Belongs to the class IV-like SAM-binding methyltransferase superfamily.</text>
</comment>
<evidence type="ECO:0008006" key="4">
    <source>
        <dbReference type="Google" id="ProtNLM"/>
    </source>
</evidence>
<evidence type="ECO:0000256" key="1">
    <source>
        <dbReference type="ARBA" id="ARBA00009841"/>
    </source>
</evidence>
<dbReference type="PANTHER" id="PTHR12150">
    <property type="entry name" value="CLASS IV SAM-BINDING METHYLTRANSFERASE-RELATED"/>
    <property type="match status" value="1"/>
</dbReference>
<dbReference type="InterPro" id="IPR029026">
    <property type="entry name" value="tRNA_m1G_MTases_N"/>
</dbReference>
<evidence type="ECO:0000313" key="2">
    <source>
        <dbReference type="EMBL" id="KAL2633940.1"/>
    </source>
</evidence>
<gene>
    <name evidence="2" type="ORF">R1flu_005419</name>
</gene>
<comment type="caution">
    <text evidence="2">The sequence shown here is derived from an EMBL/GenBank/DDBJ whole genome shotgun (WGS) entry which is preliminary data.</text>
</comment>
<name>A0ABD1YTX1_9MARC</name>
<dbReference type="AlphaFoldDB" id="A0ABD1YTX1"/>
<dbReference type="EMBL" id="JBHFFA010000003">
    <property type="protein sequence ID" value="KAL2633940.1"/>
    <property type="molecule type" value="Genomic_DNA"/>
</dbReference>
<sequence length="368" mass="41400">MDTRTVEPETMFFEENQIRALNTVETSAAFSYSMAEQGRVDITKSIHCLVSPILKAQAGEVCCLLDYRQYTVPRACFLGVVGKLQLAGQIARAAAIFRIDEIVVYDDSEKSARLSAKSRKWSECAADTGSAFLARLLQFLETPQYLRKSLYTMHTSLKYAGMLPPIDPPHHLRQSEWLPYREGVVLEKRPDDGGSFVNVGIIKDVRISQFIKAGTRVTVAMGEDSNYKRLFGKKLKAVPPTDPREKTGLYWGFSVRLAPSLSAVFTECPFEDGYDHIIGTSEHGEQPNSADLEIPYFRHLLVVFGGVTGLEHSLKEDNSLEVEEVSYLFDRYLNVCPDQGSRTIRTEEAILIALQYLQNPIQRACSRR</sequence>
<dbReference type="InterPro" id="IPR003750">
    <property type="entry name" value="Put_MeTrfase-C9orf114-like"/>
</dbReference>
<dbReference type="SUPFAM" id="SSF50249">
    <property type="entry name" value="Nucleic acid-binding proteins"/>
    <property type="match status" value="1"/>
</dbReference>
<evidence type="ECO:0000313" key="3">
    <source>
        <dbReference type="Proteomes" id="UP001605036"/>
    </source>
</evidence>
<dbReference type="PANTHER" id="PTHR12150:SF13">
    <property type="entry name" value="METHYLTRANSFERASE C9ORF114-RELATED"/>
    <property type="match status" value="1"/>
</dbReference>
<dbReference type="InterPro" id="IPR012340">
    <property type="entry name" value="NA-bd_OB-fold"/>
</dbReference>
<accession>A0ABD1YTX1</accession>
<dbReference type="Pfam" id="PF02598">
    <property type="entry name" value="Methyltrn_RNA_3"/>
    <property type="match status" value="1"/>
</dbReference>
<reference evidence="2 3" key="1">
    <citation type="submission" date="2024-09" db="EMBL/GenBank/DDBJ databases">
        <title>Chromosome-scale assembly of Riccia fluitans.</title>
        <authorList>
            <person name="Paukszto L."/>
            <person name="Sawicki J."/>
            <person name="Karawczyk K."/>
            <person name="Piernik-Szablinska J."/>
            <person name="Szczecinska M."/>
            <person name="Mazdziarz M."/>
        </authorList>
    </citation>
    <scope>NUCLEOTIDE SEQUENCE [LARGE SCALE GENOMIC DNA]</scope>
    <source>
        <strain evidence="2">Rf_01</strain>
        <tissue evidence="2">Aerial parts of the thallus</tissue>
    </source>
</reference>
<proteinExistence type="inferred from homology"/>
<protein>
    <recommendedName>
        <fullName evidence="4">RNA methyltransferase</fullName>
    </recommendedName>
</protein>
<dbReference type="Gene3D" id="2.40.50.140">
    <property type="entry name" value="Nucleic acid-binding proteins"/>
    <property type="match status" value="1"/>
</dbReference>
<keyword evidence="3" id="KW-1185">Reference proteome</keyword>
<organism evidence="2 3">
    <name type="scientific">Riccia fluitans</name>
    <dbReference type="NCBI Taxonomy" id="41844"/>
    <lineage>
        <taxon>Eukaryota</taxon>
        <taxon>Viridiplantae</taxon>
        <taxon>Streptophyta</taxon>
        <taxon>Embryophyta</taxon>
        <taxon>Marchantiophyta</taxon>
        <taxon>Marchantiopsida</taxon>
        <taxon>Marchantiidae</taxon>
        <taxon>Marchantiales</taxon>
        <taxon>Ricciaceae</taxon>
        <taxon>Riccia</taxon>
    </lineage>
</organism>
<dbReference type="Gene3D" id="3.40.1280.10">
    <property type="match status" value="1"/>
</dbReference>